<dbReference type="SMART" id="SM00315">
    <property type="entry name" value="RGS"/>
    <property type="match status" value="1"/>
</dbReference>
<feature type="domain" description="RGS" evidence="2">
    <location>
        <begin position="179"/>
        <end position="291"/>
    </location>
</feature>
<feature type="region of interest" description="Disordered" evidence="1">
    <location>
        <begin position="45"/>
        <end position="65"/>
    </location>
</feature>
<gene>
    <name evidence="3" type="ORF">LGLO00237_LOCUS3547</name>
</gene>
<dbReference type="PANTHER" id="PTHR10845:SF192">
    <property type="entry name" value="DOUBLE HIT, ISOFORM B"/>
    <property type="match status" value="1"/>
</dbReference>
<dbReference type="InterPro" id="IPR036305">
    <property type="entry name" value="RGS_sf"/>
</dbReference>
<dbReference type="EMBL" id="HBIV01005010">
    <property type="protein sequence ID" value="CAE0649250.1"/>
    <property type="molecule type" value="Transcribed_RNA"/>
</dbReference>
<reference evidence="3" key="1">
    <citation type="submission" date="2021-01" db="EMBL/GenBank/DDBJ databases">
        <authorList>
            <person name="Corre E."/>
            <person name="Pelletier E."/>
            <person name="Niang G."/>
            <person name="Scheremetjew M."/>
            <person name="Finn R."/>
            <person name="Kale V."/>
            <person name="Holt S."/>
            <person name="Cochrane G."/>
            <person name="Meng A."/>
            <person name="Brown T."/>
            <person name="Cohen L."/>
        </authorList>
    </citation>
    <scope>NUCLEOTIDE SEQUENCE</scope>
    <source>
        <strain evidence="3">CCCM811</strain>
    </source>
</reference>
<organism evidence="3">
    <name type="scientific">Lotharella globosa</name>
    <dbReference type="NCBI Taxonomy" id="91324"/>
    <lineage>
        <taxon>Eukaryota</taxon>
        <taxon>Sar</taxon>
        <taxon>Rhizaria</taxon>
        <taxon>Cercozoa</taxon>
        <taxon>Chlorarachniophyceae</taxon>
        <taxon>Lotharella</taxon>
    </lineage>
</organism>
<dbReference type="AlphaFoldDB" id="A0A7S4DGS3"/>
<proteinExistence type="predicted"/>
<dbReference type="PANTHER" id="PTHR10845">
    <property type="entry name" value="REGULATOR OF G PROTEIN SIGNALING"/>
    <property type="match status" value="1"/>
</dbReference>
<evidence type="ECO:0000313" key="3">
    <source>
        <dbReference type="EMBL" id="CAE0649250.1"/>
    </source>
</evidence>
<dbReference type="Pfam" id="PF00615">
    <property type="entry name" value="RGS"/>
    <property type="match status" value="1"/>
</dbReference>
<dbReference type="SUPFAM" id="SSF48097">
    <property type="entry name" value="Regulator of G-protein signaling, RGS"/>
    <property type="match status" value="1"/>
</dbReference>
<dbReference type="InterPro" id="IPR016137">
    <property type="entry name" value="RGS"/>
</dbReference>
<name>A0A7S4DGS3_9EUKA</name>
<accession>A0A7S4DGS3</accession>
<evidence type="ECO:0000256" key="1">
    <source>
        <dbReference type="SAM" id="MobiDB-lite"/>
    </source>
</evidence>
<dbReference type="PRINTS" id="PR01301">
    <property type="entry name" value="RGSPROTEIN"/>
</dbReference>
<protein>
    <recommendedName>
        <fullName evidence="2">RGS domain-containing protein</fullName>
    </recommendedName>
</protein>
<dbReference type="Gene3D" id="1.10.167.10">
    <property type="entry name" value="Regulator of G-protein Signalling 4, domain 2"/>
    <property type="match status" value="1"/>
</dbReference>
<evidence type="ECO:0000259" key="2">
    <source>
        <dbReference type="PROSITE" id="PS50132"/>
    </source>
</evidence>
<dbReference type="InterPro" id="IPR044926">
    <property type="entry name" value="RGS_subdomain_2"/>
</dbReference>
<sequence>MEAKADPLAEWLMESIKGASIPEEATEEQAKAGAYGVAALNSNTTLSEARGDESTRSAPPTSGAPVIRRTIGMRRRSSVKLLKLSGASQAEIDAAIEETRRSNMVKDNEQKNLCSMGRKTKQLLFGKSTSKAATIFGISKPMSQAEMKRLTGSQYSNRRKKRDDIDCKGLGTELSSKSSLDEVLNTRVGLEYLKRFSEKEASVENVGFLLKARQFLTKADEMFMTLRREAKEIFNEYLYDEAPQCVNIAGSLTSKVKASLDSGAVENICKHIDECKREVSSLVAKDTFMRFKTHPLWGECRRVSKLSKVWEVDVVNVILDIESGILTGSPRDSHSRLFIRVCTKDKDGHRHIQKTKIASQKLEWFQEMRFNKLPLDGGEIRLELRSGLILDRTVGHAVINLDDFRGRLSMRKTLSFYKDRSQKVCAGAIVDVMLTLTQDFVDELRIVPLTPPIAARPVVGTPPLLRERNMKRLSLPQFTRARTSTL</sequence>
<dbReference type="PROSITE" id="PS50132">
    <property type="entry name" value="RGS"/>
    <property type="match status" value="1"/>
</dbReference>